<keyword evidence="3" id="KW-1185">Reference proteome</keyword>
<dbReference type="NCBIfam" id="TIGR02300">
    <property type="entry name" value="FYDLN_acid"/>
    <property type="match status" value="1"/>
</dbReference>
<proteinExistence type="predicted"/>
<evidence type="ECO:0000313" key="3">
    <source>
        <dbReference type="Proteomes" id="UP001595711"/>
    </source>
</evidence>
<name>A0ABV7VEI0_9PROT</name>
<sequence>MAKPEWGTKRRCLSCGAAFYDLSKSPILCPKCGTEFNPEVLVKSRRPAKVEEVKPVPKPPVKVVADDADAEIDDTEIDDDVIDDADEFEEDDVAEEIDVDAAPDGDEER</sequence>
<organism evidence="2 3">
    <name type="scientific">Ferrovibrio xuzhouensis</name>
    <dbReference type="NCBI Taxonomy" id="1576914"/>
    <lineage>
        <taxon>Bacteria</taxon>
        <taxon>Pseudomonadati</taxon>
        <taxon>Pseudomonadota</taxon>
        <taxon>Alphaproteobacteria</taxon>
        <taxon>Rhodospirillales</taxon>
        <taxon>Rhodospirillaceae</taxon>
        <taxon>Ferrovibrio</taxon>
    </lineage>
</organism>
<dbReference type="InterPro" id="IPR012644">
    <property type="entry name" value="CHP02300_FYDLN_acid"/>
</dbReference>
<evidence type="ECO:0000313" key="2">
    <source>
        <dbReference type="EMBL" id="MFC3675918.1"/>
    </source>
</evidence>
<dbReference type="RefSeq" id="WP_379725550.1">
    <property type="nucleotide sequence ID" value="NZ_JBHRYJ010000002.1"/>
</dbReference>
<dbReference type="EMBL" id="JBHRYJ010000002">
    <property type="protein sequence ID" value="MFC3675918.1"/>
    <property type="molecule type" value="Genomic_DNA"/>
</dbReference>
<protein>
    <submittedName>
        <fullName evidence="2">TIGR02300 family protein</fullName>
    </submittedName>
</protein>
<comment type="caution">
    <text evidence="2">The sequence shown here is derived from an EMBL/GenBank/DDBJ whole genome shotgun (WGS) entry which is preliminary data.</text>
</comment>
<gene>
    <name evidence="2" type="ORF">ACFOOQ_10220</name>
</gene>
<dbReference type="Pfam" id="PF09538">
    <property type="entry name" value="FYDLN_acid"/>
    <property type="match status" value="1"/>
</dbReference>
<reference evidence="3" key="1">
    <citation type="journal article" date="2019" name="Int. J. Syst. Evol. Microbiol.">
        <title>The Global Catalogue of Microorganisms (GCM) 10K type strain sequencing project: providing services to taxonomists for standard genome sequencing and annotation.</title>
        <authorList>
            <consortium name="The Broad Institute Genomics Platform"/>
            <consortium name="The Broad Institute Genome Sequencing Center for Infectious Disease"/>
            <person name="Wu L."/>
            <person name="Ma J."/>
        </authorList>
    </citation>
    <scope>NUCLEOTIDE SEQUENCE [LARGE SCALE GENOMIC DNA]</scope>
    <source>
        <strain evidence="3">KCTC 42182</strain>
    </source>
</reference>
<feature type="region of interest" description="Disordered" evidence="1">
    <location>
        <begin position="82"/>
        <end position="109"/>
    </location>
</feature>
<accession>A0ABV7VEI0</accession>
<dbReference type="Proteomes" id="UP001595711">
    <property type="component" value="Unassembled WGS sequence"/>
</dbReference>
<evidence type="ECO:0000256" key="1">
    <source>
        <dbReference type="SAM" id="MobiDB-lite"/>
    </source>
</evidence>